<dbReference type="RefSeq" id="XP_044550288.1">
    <property type="nucleotide sequence ID" value="XM_044692193.1"/>
</dbReference>
<dbReference type="GeneID" id="68095197"/>
<name>A0AA88GQ32_NAELO</name>
<dbReference type="AlphaFoldDB" id="A0AA88GQ32"/>
<evidence type="ECO:0000313" key="2">
    <source>
        <dbReference type="Proteomes" id="UP000816034"/>
    </source>
</evidence>
<comment type="caution">
    <text evidence="1">The sequence shown here is derived from an EMBL/GenBank/DDBJ whole genome shotgun (WGS) entry which is preliminary data.</text>
</comment>
<sequence>MVNPGLSDIYGFQVLSQVVNGLRPIIPFQSRQEMRQWLSEFMLDESHRETSPKDHGDVSSLDALCNICEEYMSLMKACWDPVASQRPEFVEICQRLNGLLEGTR</sequence>
<dbReference type="EMBL" id="PYSW02000016">
    <property type="protein sequence ID" value="KAG2386296.1"/>
    <property type="molecule type" value="Genomic_DNA"/>
</dbReference>
<proteinExistence type="predicted"/>
<evidence type="ECO:0000313" key="1">
    <source>
        <dbReference type="EMBL" id="KAG2386296.1"/>
    </source>
</evidence>
<dbReference type="Proteomes" id="UP000816034">
    <property type="component" value="Unassembled WGS sequence"/>
</dbReference>
<evidence type="ECO:0008006" key="3">
    <source>
        <dbReference type="Google" id="ProtNLM"/>
    </source>
</evidence>
<gene>
    <name evidence="1" type="ORF">C9374_002742</name>
</gene>
<organism evidence="1 2">
    <name type="scientific">Naegleria lovaniensis</name>
    <name type="common">Amoeba</name>
    <dbReference type="NCBI Taxonomy" id="51637"/>
    <lineage>
        <taxon>Eukaryota</taxon>
        <taxon>Discoba</taxon>
        <taxon>Heterolobosea</taxon>
        <taxon>Tetramitia</taxon>
        <taxon>Eutetramitia</taxon>
        <taxon>Vahlkampfiidae</taxon>
        <taxon>Naegleria</taxon>
    </lineage>
</organism>
<keyword evidence="2" id="KW-1185">Reference proteome</keyword>
<dbReference type="Gene3D" id="1.10.510.10">
    <property type="entry name" value="Transferase(Phosphotransferase) domain 1"/>
    <property type="match status" value="1"/>
</dbReference>
<accession>A0AA88GQ32</accession>
<reference evidence="1 2" key="1">
    <citation type="journal article" date="2018" name="BMC Genomics">
        <title>The genome of Naegleria lovaniensis, the basis for a comparative approach to unravel pathogenicity factors of the human pathogenic amoeba N. fowleri.</title>
        <authorList>
            <person name="Liechti N."/>
            <person name="Schurch N."/>
            <person name="Bruggmann R."/>
            <person name="Wittwer M."/>
        </authorList>
    </citation>
    <scope>NUCLEOTIDE SEQUENCE [LARGE SCALE GENOMIC DNA]</scope>
    <source>
        <strain evidence="1 2">ATCC 30569</strain>
    </source>
</reference>
<protein>
    <recommendedName>
        <fullName evidence="3">Serine-threonine/tyrosine-protein kinase catalytic domain-containing protein</fullName>
    </recommendedName>
</protein>